<keyword evidence="4 6" id="KW-1133">Transmembrane helix</keyword>
<feature type="transmembrane region" description="Helical" evidence="6">
    <location>
        <begin position="123"/>
        <end position="142"/>
    </location>
</feature>
<dbReference type="InterPro" id="IPR006904">
    <property type="entry name" value="DUF716"/>
</dbReference>
<feature type="transmembrane region" description="Helical" evidence="6">
    <location>
        <begin position="238"/>
        <end position="260"/>
    </location>
</feature>
<evidence type="ECO:0000256" key="1">
    <source>
        <dbReference type="ARBA" id="ARBA00004141"/>
    </source>
</evidence>
<evidence type="ECO:0000256" key="5">
    <source>
        <dbReference type="ARBA" id="ARBA00023136"/>
    </source>
</evidence>
<evidence type="ECO:0000256" key="6">
    <source>
        <dbReference type="SAM" id="Phobius"/>
    </source>
</evidence>
<organism evidence="7 8">
    <name type="scientific">Riccia sorocarpa</name>
    <dbReference type="NCBI Taxonomy" id="122646"/>
    <lineage>
        <taxon>Eukaryota</taxon>
        <taxon>Viridiplantae</taxon>
        <taxon>Streptophyta</taxon>
        <taxon>Embryophyta</taxon>
        <taxon>Marchantiophyta</taxon>
        <taxon>Marchantiopsida</taxon>
        <taxon>Marchantiidae</taxon>
        <taxon>Marchantiales</taxon>
        <taxon>Ricciaceae</taxon>
        <taxon>Riccia</taxon>
    </lineage>
</organism>
<sequence length="288" mass="31992">MGSFLGHLLPGTLFLLVGLWHIFNCVLNYVSHPRTFKGRAWHPVPRVKGRLKYLELYIIMIGSFVDMCIEFLYSTHLTFIVDGALNPRHMNDFEHAAMLLMFFIFSVACFISEATGLLPLPEGMLFILAGMAFTAECLLFYFHSTSHAGLEGRYHQLLVILIGLCIAASALGAAFRESFVVDILGGIAITLQGTWFYETAFVLYGLKMPEGCRELPSGIVCDSPEQEMIGQSYANSTLSAHIITLLCGLVLFYALAARVWGHHDLYSSYSVSKDPSSQTEIDELSSQP</sequence>
<evidence type="ECO:0000256" key="3">
    <source>
        <dbReference type="ARBA" id="ARBA00022692"/>
    </source>
</evidence>
<dbReference type="GO" id="GO:0016020">
    <property type="term" value="C:membrane"/>
    <property type="evidence" value="ECO:0007669"/>
    <property type="project" value="UniProtKB-SubCell"/>
</dbReference>
<comment type="subcellular location">
    <subcellularLocation>
        <location evidence="1">Membrane</location>
        <topology evidence="1">Multi-pass membrane protein</topology>
    </subcellularLocation>
</comment>
<protein>
    <recommendedName>
        <fullName evidence="9">Transmembrane protein 45B</fullName>
    </recommendedName>
</protein>
<evidence type="ECO:0000256" key="4">
    <source>
        <dbReference type="ARBA" id="ARBA00022989"/>
    </source>
</evidence>
<keyword evidence="3 6" id="KW-0812">Transmembrane</keyword>
<feature type="transmembrane region" description="Helical" evidence="6">
    <location>
        <begin position="51"/>
        <end position="73"/>
    </location>
</feature>
<dbReference type="EMBL" id="JBJQOH010000003">
    <property type="protein sequence ID" value="KAL3691599.1"/>
    <property type="molecule type" value="Genomic_DNA"/>
</dbReference>
<accession>A0ABD3HMP8</accession>
<dbReference type="PANTHER" id="PTHR47119">
    <property type="entry name" value="PLANT VIRAL-RESPONSE FAMILY PROTEIN"/>
    <property type="match status" value="1"/>
</dbReference>
<gene>
    <name evidence="7" type="ORF">R1sor_005250</name>
</gene>
<feature type="transmembrane region" description="Helical" evidence="6">
    <location>
        <begin position="154"/>
        <end position="172"/>
    </location>
</feature>
<keyword evidence="8" id="KW-1185">Reference proteome</keyword>
<feature type="transmembrane region" description="Helical" evidence="6">
    <location>
        <begin position="93"/>
        <end position="111"/>
    </location>
</feature>
<reference evidence="7 8" key="1">
    <citation type="submission" date="2024-09" db="EMBL/GenBank/DDBJ databases">
        <title>Chromosome-scale assembly of Riccia sorocarpa.</title>
        <authorList>
            <person name="Paukszto L."/>
        </authorList>
    </citation>
    <scope>NUCLEOTIDE SEQUENCE [LARGE SCALE GENOMIC DNA]</scope>
    <source>
        <strain evidence="7">LP-2024</strain>
        <tissue evidence="7">Aerial parts of the thallus</tissue>
    </source>
</reference>
<dbReference type="AlphaFoldDB" id="A0ABD3HMP8"/>
<evidence type="ECO:0000313" key="8">
    <source>
        <dbReference type="Proteomes" id="UP001633002"/>
    </source>
</evidence>
<dbReference type="Pfam" id="PF04819">
    <property type="entry name" value="DUF716"/>
    <property type="match status" value="1"/>
</dbReference>
<feature type="transmembrane region" description="Helical" evidence="6">
    <location>
        <begin position="12"/>
        <end position="30"/>
    </location>
</feature>
<name>A0ABD3HMP8_9MARC</name>
<evidence type="ECO:0000256" key="2">
    <source>
        <dbReference type="ARBA" id="ARBA00006948"/>
    </source>
</evidence>
<comment type="caution">
    <text evidence="7">The sequence shown here is derived from an EMBL/GenBank/DDBJ whole genome shotgun (WGS) entry which is preliminary data.</text>
</comment>
<keyword evidence="5 6" id="KW-0472">Membrane</keyword>
<proteinExistence type="inferred from homology"/>
<comment type="similarity">
    <text evidence="2">Belongs to the TMEM45 family.</text>
</comment>
<evidence type="ECO:0008006" key="9">
    <source>
        <dbReference type="Google" id="ProtNLM"/>
    </source>
</evidence>
<evidence type="ECO:0000313" key="7">
    <source>
        <dbReference type="EMBL" id="KAL3691599.1"/>
    </source>
</evidence>
<dbReference type="PANTHER" id="PTHR47119:SF1">
    <property type="entry name" value="PLANT VIRAL-RESPONSE FAMILY PROTEIN"/>
    <property type="match status" value="1"/>
</dbReference>
<dbReference type="Proteomes" id="UP001633002">
    <property type="component" value="Unassembled WGS sequence"/>
</dbReference>